<organism evidence="2 3">
    <name type="scientific">Staphylotrichum tortipilum</name>
    <dbReference type="NCBI Taxonomy" id="2831512"/>
    <lineage>
        <taxon>Eukaryota</taxon>
        <taxon>Fungi</taxon>
        <taxon>Dikarya</taxon>
        <taxon>Ascomycota</taxon>
        <taxon>Pezizomycotina</taxon>
        <taxon>Sordariomycetes</taxon>
        <taxon>Sordariomycetidae</taxon>
        <taxon>Sordariales</taxon>
        <taxon>Chaetomiaceae</taxon>
        <taxon>Staphylotrichum</taxon>
    </lineage>
</organism>
<dbReference type="PANTHER" id="PTHR37332:SF1">
    <property type="entry name" value="ELMO DOMAIN-CONTAINING PROTEIN"/>
    <property type="match status" value="1"/>
</dbReference>
<gene>
    <name evidence="2" type="ORF">C8A05DRAFT_34843</name>
</gene>
<feature type="region of interest" description="Disordered" evidence="1">
    <location>
        <begin position="1"/>
        <end position="188"/>
    </location>
</feature>
<feature type="region of interest" description="Disordered" evidence="1">
    <location>
        <begin position="372"/>
        <end position="394"/>
    </location>
</feature>
<dbReference type="Proteomes" id="UP001303889">
    <property type="component" value="Unassembled WGS sequence"/>
</dbReference>
<keyword evidence="3" id="KW-1185">Reference proteome</keyword>
<evidence type="ECO:0000256" key="1">
    <source>
        <dbReference type="SAM" id="MobiDB-lite"/>
    </source>
</evidence>
<feature type="compositionally biased region" description="Low complexity" evidence="1">
    <location>
        <begin position="27"/>
        <end position="57"/>
    </location>
</feature>
<feature type="compositionally biased region" description="Low complexity" evidence="1">
    <location>
        <begin position="1"/>
        <end position="14"/>
    </location>
</feature>
<reference evidence="2" key="1">
    <citation type="journal article" date="2023" name="Mol. Phylogenet. Evol.">
        <title>Genome-scale phylogeny and comparative genomics of the fungal order Sordariales.</title>
        <authorList>
            <person name="Hensen N."/>
            <person name="Bonometti L."/>
            <person name="Westerberg I."/>
            <person name="Brannstrom I.O."/>
            <person name="Guillou S."/>
            <person name="Cros-Aarteil S."/>
            <person name="Calhoun S."/>
            <person name="Haridas S."/>
            <person name="Kuo A."/>
            <person name="Mondo S."/>
            <person name="Pangilinan J."/>
            <person name="Riley R."/>
            <person name="LaButti K."/>
            <person name="Andreopoulos B."/>
            <person name="Lipzen A."/>
            <person name="Chen C."/>
            <person name="Yan M."/>
            <person name="Daum C."/>
            <person name="Ng V."/>
            <person name="Clum A."/>
            <person name="Steindorff A."/>
            <person name="Ohm R.A."/>
            <person name="Martin F."/>
            <person name="Silar P."/>
            <person name="Natvig D.O."/>
            <person name="Lalanne C."/>
            <person name="Gautier V."/>
            <person name="Ament-Velasquez S.L."/>
            <person name="Kruys A."/>
            <person name="Hutchinson M.I."/>
            <person name="Powell A.J."/>
            <person name="Barry K."/>
            <person name="Miller A.N."/>
            <person name="Grigoriev I.V."/>
            <person name="Debuchy R."/>
            <person name="Gladieux P."/>
            <person name="Hiltunen Thoren M."/>
            <person name="Johannesson H."/>
        </authorList>
    </citation>
    <scope>NUCLEOTIDE SEQUENCE</scope>
    <source>
        <strain evidence="2">CBS 103.79</strain>
    </source>
</reference>
<protein>
    <submittedName>
        <fullName evidence="2">Uncharacterized protein</fullName>
    </submittedName>
</protein>
<dbReference type="AlphaFoldDB" id="A0AAN6MJS6"/>
<feature type="compositionally biased region" description="Low complexity" evidence="1">
    <location>
        <begin position="372"/>
        <end position="387"/>
    </location>
</feature>
<feature type="compositionally biased region" description="Pro residues" evidence="1">
    <location>
        <begin position="140"/>
        <end position="150"/>
    </location>
</feature>
<feature type="compositionally biased region" description="Polar residues" evidence="1">
    <location>
        <begin position="15"/>
        <end position="26"/>
    </location>
</feature>
<feature type="compositionally biased region" description="Low complexity" evidence="1">
    <location>
        <begin position="151"/>
        <end position="182"/>
    </location>
</feature>
<sequence>MQRSAATAAQAQAQSGSTPFFSSLFGTNTSSHNTNTNAPQPSSPAAAAAKHAQRPPSSGADIAGGSPRKTLHKERKPSFSRKPSFGRKPSFIFSSSSSSRNRERERDRDRDRDRDSASSTNTAGPSLAPPVDGGGTTGPDPAPNHHPAPPVQAQAFYDSHPGPLPSDPSSSYYPADRPSSSSKMLSRGAVTPLSGYQVGMASGGSMLSGAGLGPQSELTAVHQHIQETASKRISTLEYLRKAHEGRIYWFNTLLFDKPDLQRMPYFDPRKLGRRATNYLLLGISLPAVIDLNSNTPLDFLRSLNTLLAEFDAFQQIHTETGIAATSLTRTRIPQMFRRAAAPVSKGRRSSSSATAAAAPDIGYALEQVDSNTTTATGAAPPSTTTPGAVGGGTDAPPAGAVMAFGASEVDLLPGEEYTHLLTPTLPFDPDFFETFATLCDVLIDTYSRLLSLLPTPRECGGSVAELFGKADSKIRKLFIQGAVREFEEVGRAGGRGEVASIGRVVLSGLM</sequence>
<name>A0AAN6MJS6_9PEZI</name>
<comment type="caution">
    <text evidence="2">The sequence shown here is derived from an EMBL/GenBank/DDBJ whole genome shotgun (WGS) entry which is preliminary data.</text>
</comment>
<feature type="compositionally biased region" description="Basic residues" evidence="1">
    <location>
        <begin position="69"/>
        <end position="79"/>
    </location>
</feature>
<proteinExistence type="predicted"/>
<reference evidence="2" key="2">
    <citation type="submission" date="2023-05" db="EMBL/GenBank/DDBJ databases">
        <authorList>
            <consortium name="Lawrence Berkeley National Laboratory"/>
            <person name="Steindorff A."/>
            <person name="Hensen N."/>
            <person name="Bonometti L."/>
            <person name="Westerberg I."/>
            <person name="Brannstrom I.O."/>
            <person name="Guillou S."/>
            <person name="Cros-Aarteil S."/>
            <person name="Calhoun S."/>
            <person name="Haridas S."/>
            <person name="Kuo A."/>
            <person name="Mondo S."/>
            <person name="Pangilinan J."/>
            <person name="Riley R."/>
            <person name="Labutti K."/>
            <person name="Andreopoulos B."/>
            <person name="Lipzen A."/>
            <person name="Chen C."/>
            <person name="Yanf M."/>
            <person name="Daum C."/>
            <person name="Ng V."/>
            <person name="Clum A."/>
            <person name="Ohm R."/>
            <person name="Martin F."/>
            <person name="Silar P."/>
            <person name="Natvig D."/>
            <person name="Lalanne C."/>
            <person name="Gautier V."/>
            <person name="Ament-Velasquez S.L."/>
            <person name="Kruys A."/>
            <person name="Hutchinson M.I."/>
            <person name="Powell A.J."/>
            <person name="Barry K."/>
            <person name="Miller A.N."/>
            <person name="Grigoriev I.V."/>
            <person name="Debuchy R."/>
            <person name="Gladieux P."/>
            <person name="Thoren M.H."/>
            <person name="Johannesson H."/>
        </authorList>
    </citation>
    <scope>NUCLEOTIDE SEQUENCE</scope>
    <source>
        <strain evidence="2">CBS 103.79</strain>
    </source>
</reference>
<dbReference type="PANTHER" id="PTHR37332">
    <property type="entry name" value="EXPRESSED PROTEIN"/>
    <property type="match status" value="1"/>
</dbReference>
<evidence type="ECO:0000313" key="3">
    <source>
        <dbReference type="Proteomes" id="UP001303889"/>
    </source>
</evidence>
<feature type="compositionally biased region" description="Basic and acidic residues" evidence="1">
    <location>
        <begin position="100"/>
        <end position="116"/>
    </location>
</feature>
<dbReference type="EMBL" id="MU855577">
    <property type="protein sequence ID" value="KAK3901468.1"/>
    <property type="molecule type" value="Genomic_DNA"/>
</dbReference>
<evidence type="ECO:0000313" key="2">
    <source>
        <dbReference type="EMBL" id="KAK3901468.1"/>
    </source>
</evidence>
<accession>A0AAN6MJS6</accession>